<dbReference type="Gene3D" id="1.10.1660.10">
    <property type="match status" value="1"/>
</dbReference>
<evidence type="ECO:0000259" key="1">
    <source>
        <dbReference type="Pfam" id="PF12728"/>
    </source>
</evidence>
<dbReference type="EMBL" id="CP082781">
    <property type="protein sequence ID" value="UGS27617.1"/>
    <property type="molecule type" value="Genomic_DNA"/>
</dbReference>
<dbReference type="RefSeq" id="WP_231820949.1">
    <property type="nucleotide sequence ID" value="NZ_CP082781.1"/>
</dbReference>
<protein>
    <recommendedName>
        <fullName evidence="1">Helix-turn-helix domain-containing protein</fullName>
    </recommendedName>
</protein>
<dbReference type="Proteomes" id="UP001199642">
    <property type="component" value="Chromosome"/>
</dbReference>
<dbReference type="SUPFAM" id="SSF46955">
    <property type="entry name" value="Putative DNA-binding domain"/>
    <property type="match status" value="1"/>
</dbReference>
<gene>
    <name evidence="2" type="ORF">K8F61_05355</name>
</gene>
<keyword evidence="3" id="KW-1185">Reference proteome</keyword>
<feature type="domain" description="Helix-turn-helix" evidence="1">
    <location>
        <begin position="2"/>
        <end position="44"/>
    </location>
</feature>
<evidence type="ECO:0000313" key="2">
    <source>
        <dbReference type="EMBL" id="UGS27617.1"/>
    </source>
</evidence>
<reference evidence="2 3" key="1">
    <citation type="submission" date="2023-01" db="EMBL/GenBank/DDBJ databases">
        <title>Characterization of estradiol degrading bacteria Microbacterium sp. MZT7 and reveal degrading genes through genome analysis.</title>
        <authorList>
            <person name="Hao P."/>
            <person name="Gao Y."/>
        </authorList>
    </citation>
    <scope>NUCLEOTIDE SEQUENCE [LARGE SCALE GENOMIC DNA]</scope>
    <source>
        <strain evidence="2 3">MZT7</strain>
    </source>
</reference>
<dbReference type="InterPro" id="IPR009061">
    <property type="entry name" value="DNA-bd_dom_put_sf"/>
</dbReference>
<accession>A0ABY3RU63</accession>
<name>A0ABY3RU63_9MICO</name>
<organism evidence="2 3">
    <name type="scientific">Microbacterium resistens</name>
    <dbReference type="NCBI Taxonomy" id="156977"/>
    <lineage>
        <taxon>Bacteria</taxon>
        <taxon>Bacillati</taxon>
        <taxon>Actinomycetota</taxon>
        <taxon>Actinomycetes</taxon>
        <taxon>Micrococcales</taxon>
        <taxon>Microbacteriaceae</taxon>
        <taxon>Microbacterium</taxon>
    </lineage>
</organism>
<sequence>MAAERLYVSVKTLGRMADRGEIAFIKLPSGHRRYDMASIAEALRHEPSKKTAEAAA</sequence>
<evidence type="ECO:0000313" key="3">
    <source>
        <dbReference type="Proteomes" id="UP001199642"/>
    </source>
</evidence>
<dbReference type="InterPro" id="IPR041657">
    <property type="entry name" value="HTH_17"/>
</dbReference>
<dbReference type="Pfam" id="PF12728">
    <property type="entry name" value="HTH_17"/>
    <property type="match status" value="1"/>
</dbReference>
<proteinExistence type="predicted"/>